<dbReference type="AlphaFoldDB" id="A0A3D0WFZ1"/>
<protein>
    <recommendedName>
        <fullName evidence="1">Zorya protein ZorC EH domain-containing protein</fullName>
    </recommendedName>
</protein>
<dbReference type="Pfam" id="PF15611">
    <property type="entry name" value="EH_Signature"/>
    <property type="match status" value="1"/>
</dbReference>
<dbReference type="Proteomes" id="UP000262699">
    <property type="component" value="Unassembled WGS sequence"/>
</dbReference>
<sequence length="409" mass="45585">MADAPFDPRTLMRRDLRRLVSELWEDERCDAVAVPVLEAAIGADAKSLDRAVIGAYLRHFPRAHPAFEPLRAASARGAERRDWPWRTRGERWRLWDATAGPAGLARALLGAEDARATLREIGLDGDLAEGEFVADALETACDQVGSASGAAAITAGERLIGLFERLGVTSLDAHLTWALLHPWRDRTPPDTYRERLTKLLVARIGDPRFQRGRWDAIASEMPGAVGSALVDMVRRWLVHRDFRAFFSIVGAVTNDPKQWASREEFWLGYLDSEVVEDACFAFGRQADALAEMARSGEDSLDYAEITGGGADPTHSALIMAIGDLRIAEWSHNGSCRFWDKRDAKAPGLYQKQYFGMQLRAMNGGRPYEKRFAAIPHSSGWQTHFAGFVYQMTGIRHPRWGEGSSRRSYA</sequence>
<gene>
    <name evidence="2" type="ORF">DEP91_12215</name>
</gene>
<name>A0A3D0WFZ1_9SPHN</name>
<dbReference type="InterPro" id="IPR028943">
    <property type="entry name" value="ZorC_EH_Signature_dom"/>
</dbReference>
<evidence type="ECO:0000313" key="2">
    <source>
        <dbReference type="EMBL" id="HCB76914.1"/>
    </source>
</evidence>
<evidence type="ECO:0000313" key="3">
    <source>
        <dbReference type="Proteomes" id="UP000262699"/>
    </source>
</evidence>
<feature type="domain" description="Zorya protein ZorC EH" evidence="1">
    <location>
        <begin position="46"/>
        <end position="385"/>
    </location>
</feature>
<organism evidence="2 3">
    <name type="scientific">Sphingomonas bacterium</name>
    <dbReference type="NCBI Taxonomy" id="1895847"/>
    <lineage>
        <taxon>Bacteria</taxon>
        <taxon>Pseudomonadati</taxon>
        <taxon>Pseudomonadota</taxon>
        <taxon>Alphaproteobacteria</taxon>
        <taxon>Sphingomonadales</taxon>
        <taxon>Sphingomonadaceae</taxon>
        <taxon>Sphingomonas</taxon>
    </lineage>
</organism>
<comment type="caution">
    <text evidence="2">The sequence shown here is derived from an EMBL/GenBank/DDBJ whole genome shotgun (WGS) entry which is preliminary data.</text>
</comment>
<dbReference type="EMBL" id="DOYJ01000345">
    <property type="protein sequence ID" value="HCB76914.1"/>
    <property type="molecule type" value="Genomic_DNA"/>
</dbReference>
<reference evidence="2 3" key="1">
    <citation type="journal article" date="2018" name="Nat. Biotechnol.">
        <title>A standardized bacterial taxonomy based on genome phylogeny substantially revises the tree of life.</title>
        <authorList>
            <person name="Parks D.H."/>
            <person name="Chuvochina M."/>
            <person name="Waite D.W."/>
            <person name="Rinke C."/>
            <person name="Skarshewski A."/>
            <person name="Chaumeil P.A."/>
            <person name="Hugenholtz P."/>
        </authorList>
    </citation>
    <scope>NUCLEOTIDE SEQUENCE [LARGE SCALE GENOMIC DNA]</scope>
    <source>
        <strain evidence="2">UBA9015</strain>
    </source>
</reference>
<proteinExistence type="predicted"/>
<accession>A0A3D0WFZ1</accession>
<evidence type="ECO:0000259" key="1">
    <source>
        <dbReference type="Pfam" id="PF15611"/>
    </source>
</evidence>